<comment type="caution">
    <text evidence="3">The sequence shown here is derived from an EMBL/GenBank/DDBJ whole genome shotgun (WGS) entry which is preliminary data.</text>
</comment>
<feature type="coiled-coil region" evidence="1">
    <location>
        <begin position="685"/>
        <end position="716"/>
    </location>
</feature>
<organism evidence="3 4">
    <name type="scientific">Halocaridina rubra</name>
    <name type="common">Hawaiian red shrimp</name>
    <dbReference type="NCBI Taxonomy" id="373956"/>
    <lineage>
        <taxon>Eukaryota</taxon>
        <taxon>Metazoa</taxon>
        <taxon>Ecdysozoa</taxon>
        <taxon>Arthropoda</taxon>
        <taxon>Crustacea</taxon>
        <taxon>Multicrustacea</taxon>
        <taxon>Malacostraca</taxon>
        <taxon>Eumalacostraca</taxon>
        <taxon>Eucarida</taxon>
        <taxon>Decapoda</taxon>
        <taxon>Pleocyemata</taxon>
        <taxon>Caridea</taxon>
        <taxon>Atyoidea</taxon>
        <taxon>Atyidae</taxon>
        <taxon>Halocaridina</taxon>
    </lineage>
</organism>
<reference evidence="3 4" key="1">
    <citation type="submission" date="2023-11" db="EMBL/GenBank/DDBJ databases">
        <title>Halocaridina rubra genome assembly.</title>
        <authorList>
            <person name="Smith C."/>
        </authorList>
    </citation>
    <scope>NUCLEOTIDE SEQUENCE [LARGE SCALE GENOMIC DNA]</scope>
    <source>
        <strain evidence="3">EP-1</strain>
        <tissue evidence="3">Whole</tissue>
    </source>
</reference>
<name>A0AAN8X7J5_HALRR</name>
<feature type="compositionally biased region" description="Basic and acidic residues" evidence="2">
    <location>
        <begin position="523"/>
        <end position="539"/>
    </location>
</feature>
<sequence length="749" mass="82656">MSSSARSVRSEIISAIGYRSLHNTPELGLPPHLTPSAKLTRSPAVASVKQLRTPPAGGTGSRRGSTSSERLPPIFRHSSENPPLTAPPSSRGRTPLNKFPNGGGDSPNRRRFSRKSMGCSSVKSLRANDQNRRSRVSIQLDECRNEDELNDDEAAEGNRINEDTDTNKQNDKSEAKIGLGADEINAAAVHVIKEIENQVGEALAESDLVTSTVTDLVKNQIENKQDAPNIEKKVDETTDEAKALSETQKEKEDKEEVNDAKEESQVHEGHEDKTETGERQGTSEVNNVKETNVEAAESKESVVDIGEEKEGSDSVEVKDITALGTNENKAASDTNEDRAAPDTNENKTVEAEEDTLGADPKDNTEVQEPSEDGTKLPESIANVPKSKNILENGVIKTNPAPETVNKSRRESRKNEVPVRKRKRKTSDSGLKKQVSVGQPPENLTNNITQPVSQPSNIEELNGPQGSNPVSKQVDKKTAEQGGITCNEILSAYLDIPQNTPVKVRRVNKSTKASRGRRGSKIIKASDKKGSKWKNSDRPRSAGYLKTPALDNSGDGSDVSLRRQKSDSHRISLEVLLVPDTEDHDEQSESNPIREGFIPEKYNREVVTDSDSADEEEDSEMNKVRFVNHSCVHIPTYSINDRLVSDYCEFCDPNPQKKQKKVKRKIYKSASLGNLGPNNGLDEGRYNALMQEIQALLNEVQKQRDDFRNELRALAACIDTRHNQLESTVRRCACSSSKRRFKVIHLNDTT</sequence>
<feature type="compositionally biased region" description="Basic and acidic residues" evidence="2">
    <location>
        <begin position="596"/>
        <end position="606"/>
    </location>
</feature>
<keyword evidence="4" id="KW-1185">Reference proteome</keyword>
<gene>
    <name evidence="3" type="ORF">SK128_021125</name>
</gene>
<accession>A0AAN8X7J5</accession>
<feature type="compositionally biased region" description="Basic and acidic residues" evidence="2">
    <location>
        <begin position="296"/>
        <end position="319"/>
    </location>
</feature>
<feature type="compositionally biased region" description="Polar residues" evidence="2">
    <location>
        <begin position="323"/>
        <end position="333"/>
    </location>
</feature>
<protein>
    <submittedName>
        <fullName evidence="3">Uncharacterized protein</fullName>
    </submittedName>
</protein>
<evidence type="ECO:0000313" key="3">
    <source>
        <dbReference type="EMBL" id="KAK7079321.1"/>
    </source>
</evidence>
<feature type="compositionally biased region" description="Basic residues" evidence="2">
    <location>
        <begin position="503"/>
        <end position="520"/>
    </location>
</feature>
<dbReference type="Proteomes" id="UP001381693">
    <property type="component" value="Unassembled WGS sequence"/>
</dbReference>
<feature type="region of interest" description="Disordered" evidence="2">
    <location>
        <begin position="16"/>
        <end position="174"/>
    </location>
</feature>
<feature type="compositionally biased region" description="Basic and acidic residues" evidence="2">
    <location>
        <begin position="405"/>
        <end position="418"/>
    </location>
</feature>
<evidence type="ECO:0000256" key="2">
    <source>
        <dbReference type="SAM" id="MobiDB-lite"/>
    </source>
</evidence>
<dbReference type="AlphaFoldDB" id="A0AAN8X7J5"/>
<dbReference type="EMBL" id="JAXCGZ010007549">
    <property type="protein sequence ID" value="KAK7079321.1"/>
    <property type="molecule type" value="Genomic_DNA"/>
</dbReference>
<feature type="region of interest" description="Disordered" evidence="2">
    <location>
        <begin position="578"/>
        <end position="620"/>
    </location>
</feature>
<feature type="compositionally biased region" description="Polar residues" evidence="2">
    <location>
        <begin position="441"/>
        <end position="470"/>
    </location>
</feature>
<evidence type="ECO:0000256" key="1">
    <source>
        <dbReference type="SAM" id="Coils"/>
    </source>
</evidence>
<evidence type="ECO:0000313" key="4">
    <source>
        <dbReference type="Proteomes" id="UP001381693"/>
    </source>
</evidence>
<feature type="compositionally biased region" description="Basic and acidic residues" evidence="2">
    <location>
        <begin position="335"/>
        <end position="350"/>
    </location>
</feature>
<feature type="region of interest" description="Disordered" evidence="2">
    <location>
        <begin position="219"/>
        <end position="478"/>
    </location>
</feature>
<proteinExistence type="predicted"/>
<feature type="compositionally biased region" description="Basic and acidic residues" evidence="2">
    <location>
        <begin position="221"/>
        <end position="278"/>
    </location>
</feature>
<keyword evidence="1" id="KW-0175">Coiled coil</keyword>
<feature type="compositionally biased region" description="Basic and acidic residues" evidence="2">
    <location>
        <begin position="159"/>
        <end position="174"/>
    </location>
</feature>
<feature type="region of interest" description="Disordered" evidence="2">
    <location>
        <begin position="503"/>
        <end position="565"/>
    </location>
</feature>
<feature type="compositionally biased region" description="Polar residues" evidence="2">
    <location>
        <begin position="279"/>
        <end position="290"/>
    </location>
</feature>